<evidence type="ECO:0000313" key="7">
    <source>
        <dbReference type="Proteomes" id="UP001219933"/>
    </source>
</evidence>
<dbReference type="AlphaFoldDB" id="A0AAF0ES36"/>
<dbReference type="Gene3D" id="3.90.226.10">
    <property type="entry name" value="2-enoyl-CoA Hydratase, Chain A, domain 1"/>
    <property type="match status" value="1"/>
</dbReference>
<keyword evidence="7" id="KW-1185">Reference proteome</keyword>
<evidence type="ECO:0000256" key="3">
    <source>
        <dbReference type="ARBA" id="ARBA00022832"/>
    </source>
</evidence>
<dbReference type="GO" id="GO:0005739">
    <property type="term" value="C:mitochondrion"/>
    <property type="evidence" value="ECO:0007669"/>
    <property type="project" value="TreeGrafter"/>
</dbReference>
<evidence type="ECO:0008006" key="8">
    <source>
        <dbReference type="Google" id="ProtNLM"/>
    </source>
</evidence>
<keyword evidence="5" id="KW-0413">Isomerase</keyword>
<dbReference type="GO" id="GO:0051750">
    <property type="term" value="F:delta(3,5)-delta(2,4)-dienoyl-CoA isomerase activity"/>
    <property type="evidence" value="ECO:0007669"/>
    <property type="project" value="TreeGrafter"/>
</dbReference>
<evidence type="ECO:0000256" key="2">
    <source>
        <dbReference type="ARBA" id="ARBA00005254"/>
    </source>
</evidence>
<accession>A0AAF0ES36</accession>
<dbReference type="Proteomes" id="UP001219933">
    <property type="component" value="Chromosome 4"/>
</dbReference>
<comment type="pathway">
    <text evidence="1">Lipid metabolism; fatty acid beta-oxidation.</text>
</comment>
<dbReference type="SUPFAM" id="SSF52096">
    <property type="entry name" value="ClpP/crotonase"/>
    <property type="match status" value="1"/>
</dbReference>
<evidence type="ECO:0000256" key="4">
    <source>
        <dbReference type="ARBA" id="ARBA00023098"/>
    </source>
</evidence>
<dbReference type="InterPro" id="IPR014748">
    <property type="entry name" value="Enoyl-CoA_hydra_C"/>
</dbReference>
<reference evidence="6" key="1">
    <citation type="submission" date="2023-03" db="EMBL/GenBank/DDBJ databases">
        <title>Mating type loci evolution in Malassezia.</title>
        <authorList>
            <person name="Coelho M.A."/>
        </authorList>
    </citation>
    <scope>NUCLEOTIDE SEQUENCE</scope>
    <source>
        <strain evidence="6">CBS 11721</strain>
    </source>
</reference>
<comment type="similarity">
    <text evidence="2">Belongs to the enoyl-CoA hydratase/isomerase family.</text>
</comment>
<dbReference type="FunFam" id="1.10.12.10:FF:000004">
    <property type="entry name" value="Delta3,5-delta2,4-dienoyl-CoA isomerase"/>
    <property type="match status" value="1"/>
</dbReference>
<evidence type="ECO:0000313" key="6">
    <source>
        <dbReference type="EMBL" id="WFD35943.1"/>
    </source>
</evidence>
<dbReference type="EMBL" id="CP119880">
    <property type="protein sequence ID" value="WFD35943.1"/>
    <property type="molecule type" value="Genomic_DNA"/>
</dbReference>
<dbReference type="InterPro" id="IPR029045">
    <property type="entry name" value="ClpP/crotonase-like_dom_sf"/>
</dbReference>
<gene>
    <name evidence="6" type="ORF">MCUN1_002814</name>
</gene>
<evidence type="ECO:0000256" key="5">
    <source>
        <dbReference type="ARBA" id="ARBA00023235"/>
    </source>
</evidence>
<sequence length="294" mass="31862">MSYPASYAPLADAEYYTVEWLAPGVLGVAMNRPPLNTFNRANWLEMHRVFKHIPTDGEIRAVILYSKGRAFTAGLDLKETALSDAVNDSIDAARAGLTIRAIIDEFQAAISAIEECQRPVIGVSHGYSIGLAIDILSAVDIRYTARDVTFSIREAAIGLAADIGTLQRFPKIVGNDSLARELVYTARYFDAEEALRIGFVSRILETPAEALSAYFTSSDRANLDAAIETAKIIAANSPIAVTGSKTALVYSRDHSVAEGLHYMQLLNAAALQTEDMAAAVMATLQRTKPTFSKL</sequence>
<keyword evidence="4" id="KW-0443">Lipid metabolism</keyword>
<dbReference type="GO" id="GO:0006631">
    <property type="term" value="P:fatty acid metabolic process"/>
    <property type="evidence" value="ECO:0007669"/>
    <property type="project" value="UniProtKB-KW"/>
</dbReference>
<keyword evidence="3" id="KW-0276">Fatty acid metabolism</keyword>
<dbReference type="InterPro" id="IPR001753">
    <property type="entry name" value="Enoyl-CoA_hydra/iso"/>
</dbReference>
<dbReference type="Pfam" id="PF00378">
    <property type="entry name" value="ECH_1"/>
    <property type="match status" value="1"/>
</dbReference>
<protein>
    <recommendedName>
        <fullName evidence="8">Enoyl-CoA hydratase</fullName>
    </recommendedName>
</protein>
<name>A0AAF0ES36_9BASI</name>
<dbReference type="CDD" id="cd06558">
    <property type="entry name" value="crotonase-like"/>
    <property type="match status" value="1"/>
</dbReference>
<dbReference type="InterPro" id="IPR045002">
    <property type="entry name" value="Ech1-like"/>
</dbReference>
<proteinExistence type="inferred from homology"/>
<dbReference type="Gene3D" id="1.10.12.10">
    <property type="entry name" value="Lyase 2-enoyl-coa Hydratase, Chain A, domain 2"/>
    <property type="match status" value="1"/>
</dbReference>
<dbReference type="PANTHER" id="PTHR43149">
    <property type="entry name" value="ENOYL-COA HYDRATASE"/>
    <property type="match status" value="1"/>
</dbReference>
<evidence type="ECO:0000256" key="1">
    <source>
        <dbReference type="ARBA" id="ARBA00005005"/>
    </source>
</evidence>
<organism evidence="6 7">
    <name type="scientific">Malassezia cuniculi</name>
    <dbReference type="NCBI Taxonomy" id="948313"/>
    <lineage>
        <taxon>Eukaryota</taxon>
        <taxon>Fungi</taxon>
        <taxon>Dikarya</taxon>
        <taxon>Basidiomycota</taxon>
        <taxon>Ustilaginomycotina</taxon>
        <taxon>Malasseziomycetes</taxon>
        <taxon>Malasseziales</taxon>
        <taxon>Malasseziaceae</taxon>
        <taxon>Malassezia</taxon>
    </lineage>
</organism>
<dbReference type="PANTHER" id="PTHR43149:SF1">
    <property type="entry name" value="DELTA(3,5)-DELTA(2,4)-DIENOYL-COA ISOMERASE, MITOCHONDRIAL"/>
    <property type="match status" value="1"/>
</dbReference>